<feature type="compositionally biased region" description="Acidic residues" evidence="1">
    <location>
        <begin position="559"/>
        <end position="572"/>
    </location>
</feature>
<feature type="compositionally biased region" description="Polar residues" evidence="1">
    <location>
        <begin position="434"/>
        <end position="446"/>
    </location>
</feature>
<feature type="compositionally biased region" description="Basic and acidic residues" evidence="1">
    <location>
        <begin position="492"/>
        <end position="512"/>
    </location>
</feature>
<keyword evidence="3" id="KW-1185">Reference proteome</keyword>
<gene>
    <name evidence="2" type="ORF">ODALV1_LOCUS15176</name>
</gene>
<reference evidence="2 3" key="1">
    <citation type="submission" date="2024-08" db="EMBL/GenBank/DDBJ databases">
        <authorList>
            <person name="Cucini C."/>
            <person name="Frati F."/>
        </authorList>
    </citation>
    <scope>NUCLEOTIDE SEQUENCE [LARGE SCALE GENOMIC DNA]</scope>
</reference>
<feature type="compositionally biased region" description="Low complexity" evidence="1">
    <location>
        <begin position="1060"/>
        <end position="1090"/>
    </location>
</feature>
<evidence type="ECO:0000313" key="2">
    <source>
        <dbReference type="EMBL" id="CAL8111588.1"/>
    </source>
</evidence>
<feature type="compositionally biased region" description="Low complexity" evidence="1">
    <location>
        <begin position="938"/>
        <end position="961"/>
    </location>
</feature>
<feature type="compositionally biased region" description="Polar residues" evidence="1">
    <location>
        <begin position="901"/>
        <end position="929"/>
    </location>
</feature>
<evidence type="ECO:0000256" key="1">
    <source>
        <dbReference type="SAM" id="MobiDB-lite"/>
    </source>
</evidence>
<feature type="region of interest" description="Disordered" evidence="1">
    <location>
        <begin position="1060"/>
        <end position="1105"/>
    </location>
</feature>
<feature type="compositionally biased region" description="Polar residues" evidence="1">
    <location>
        <begin position="994"/>
        <end position="1018"/>
    </location>
</feature>
<accession>A0ABP1QUD7</accession>
<feature type="region of interest" description="Disordered" evidence="1">
    <location>
        <begin position="324"/>
        <end position="634"/>
    </location>
</feature>
<dbReference type="EMBL" id="CAXLJM020000046">
    <property type="protein sequence ID" value="CAL8111588.1"/>
    <property type="molecule type" value="Genomic_DNA"/>
</dbReference>
<comment type="caution">
    <text evidence="2">The sequence shown here is derived from an EMBL/GenBank/DDBJ whole genome shotgun (WGS) entry which is preliminary data.</text>
</comment>
<feature type="compositionally biased region" description="Polar residues" evidence="1">
    <location>
        <begin position="516"/>
        <end position="529"/>
    </location>
</feature>
<organism evidence="2 3">
    <name type="scientific">Orchesella dallaii</name>
    <dbReference type="NCBI Taxonomy" id="48710"/>
    <lineage>
        <taxon>Eukaryota</taxon>
        <taxon>Metazoa</taxon>
        <taxon>Ecdysozoa</taxon>
        <taxon>Arthropoda</taxon>
        <taxon>Hexapoda</taxon>
        <taxon>Collembola</taxon>
        <taxon>Entomobryomorpha</taxon>
        <taxon>Entomobryoidea</taxon>
        <taxon>Orchesellidae</taxon>
        <taxon>Orchesellinae</taxon>
        <taxon>Orchesella</taxon>
    </lineage>
</organism>
<protein>
    <recommendedName>
        <fullName evidence="4">Centrosomal protein kizuna</fullName>
    </recommendedName>
</protein>
<feature type="compositionally biased region" description="Basic and acidic residues" evidence="1">
    <location>
        <begin position="538"/>
        <end position="555"/>
    </location>
</feature>
<feature type="compositionally biased region" description="Acidic residues" evidence="1">
    <location>
        <begin position="1095"/>
        <end position="1105"/>
    </location>
</feature>
<feature type="compositionally biased region" description="Basic and acidic residues" evidence="1">
    <location>
        <begin position="469"/>
        <end position="478"/>
    </location>
</feature>
<feature type="compositionally biased region" description="Low complexity" evidence="1">
    <location>
        <begin position="802"/>
        <end position="815"/>
    </location>
</feature>
<feature type="compositionally biased region" description="Low complexity" evidence="1">
    <location>
        <begin position="972"/>
        <end position="993"/>
    </location>
</feature>
<dbReference type="Proteomes" id="UP001642540">
    <property type="component" value="Unassembled WGS sequence"/>
</dbReference>
<feature type="compositionally biased region" description="Polar residues" evidence="1">
    <location>
        <begin position="344"/>
        <end position="358"/>
    </location>
</feature>
<feature type="compositionally biased region" description="Low complexity" evidence="1">
    <location>
        <begin position="758"/>
        <end position="780"/>
    </location>
</feature>
<feature type="compositionally biased region" description="Polar residues" evidence="1">
    <location>
        <begin position="610"/>
        <end position="631"/>
    </location>
</feature>
<proteinExistence type="predicted"/>
<feature type="compositionally biased region" description="Polar residues" evidence="1">
    <location>
        <begin position="830"/>
        <end position="870"/>
    </location>
</feature>
<sequence>MLTSRNGVDGDVGGGTFVGTFGDGNMDGLQVAGTSASSIGDSLITFSPLKDAELRRRARNNDILAKIQELEANACVQAARSERLRMMREEYETLVRKYASPRKWNVGSWNGSNGYHQNAYQPCNSQQRPFISPTISTTTAPPPAHPLTGTSMGSSQLLTFQPTRDIGSNINPTFSTAGVNTDITGPVRPIMMMETGQSEENDLQCWSNGAFKLKHEKVKIVVESGSQTEQLRPNPGVYSMMPLLSSTPSASIAVQPQASTSSSTSFLHEEREHNGKMVVAGKCEQESSENDTKKNLSAKMEMMMMLEEEEEDDDDESLLEAGRKTRRKQQLQQLQQHPEAVLDNTVSISFTETPTTSKDLPEDVPTPRQRQQKKNWNSKNYKTGLADDESSGDTTTTSLAPARKKADDNDEDFDDDSLSKSKGRKDTQFDMSDPSFSDSISAFQSHQRQRKLLLQQLSVSKTSNLKNKGRTDENKDSDNLNGSATDEEDGEERSVIRARQEKGLNDQEDQRHSLLLSPNTTSACGATSESIEDSLMDSIHKTPDTLPKDDSELHGIAEVNEEDEQEQEEIELDNSSKLSRSRDKNGDDDDDDEDWRIPATAGESKDEGILTQSGVNDKTSDRTGTSLNGTKNGIKEFELNAQINDAEEIRSNNLSSSKLDVPAEEENSTFTHANNRVENDDGEPSQQQQKDGKEKKNSDPFYGDVEQPMEHSSAEENVQSHNGQFEGKLIEQKDISGDGCGEANVSDKERNIISHSQAPSANMSAHSSSISSSSSGLNAAEEVNALQKELPPNRLNQPGRKSSTGSSSSASSSRQHSLDELVDPVANASKAKTQILSQNQKDSDSASHQQQSPKAIPTQRSSSSTLPQSAQKRHHQLQQQLRKSLVATKEGTPVGADNTPEHLSSTSPKSPAGATTQSAANIGDNNVTKGTGGAEKVSSAPSSQKTTKSSPTLATTSSPSSGRTGDKVGNHNGMTAGTTGSANGNGTTGPTNTRSPKTLKSATTKPGQTGSGSAQNTGRKMRLKLNYDDSESDSSEIAPIKVFPSSTTSTTAALTGNQTNMNVNQTNVGGQQQQSSINAGGSSTQQSSAANKPPEDDDFDDFFDI</sequence>
<name>A0ABP1QUD7_9HEXA</name>
<feature type="region of interest" description="Disordered" evidence="1">
    <location>
        <begin position="647"/>
        <end position="1042"/>
    </location>
</feature>
<evidence type="ECO:0000313" key="3">
    <source>
        <dbReference type="Proteomes" id="UP001642540"/>
    </source>
</evidence>
<evidence type="ECO:0008006" key="4">
    <source>
        <dbReference type="Google" id="ProtNLM"/>
    </source>
</evidence>